<dbReference type="Proteomes" id="UP001520878">
    <property type="component" value="Unassembled WGS sequence"/>
</dbReference>
<organism evidence="1 2">
    <name type="scientific">Fluctibacter halophilus</name>
    <dbReference type="NCBI Taxonomy" id="226011"/>
    <lineage>
        <taxon>Bacteria</taxon>
        <taxon>Pseudomonadati</taxon>
        <taxon>Pseudomonadota</taxon>
        <taxon>Gammaproteobacteria</taxon>
        <taxon>Alteromonadales</taxon>
        <taxon>Alteromonadaceae</taxon>
        <taxon>Fluctibacter</taxon>
    </lineage>
</organism>
<dbReference type="EMBL" id="JAJEWP010000003">
    <property type="protein sequence ID" value="MCC2617085.1"/>
    <property type="molecule type" value="Genomic_DNA"/>
</dbReference>
<accession>A0ABS8GBB3</accession>
<reference evidence="1 2" key="1">
    <citation type="submission" date="2021-10" db="EMBL/GenBank/DDBJ databases">
        <title>Draft genome of Aestuariibacter halophilus JC2043.</title>
        <authorList>
            <person name="Emsley S.A."/>
            <person name="Pfannmuller K.M."/>
            <person name="Ushijima B."/>
            <person name="Saw J.H."/>
            <person name="Videau P."/>
        </authorList>
    </citation>
    <scope>NUCLEOTIDE SEQUENCE [LARGE SCALE GENOMIC DNA]</scope>
    <source>
        <strain evidence="1 2">JC2043</strain>
    </source>
</reference>
<dbReference type="RefSeq" id="WP_229161210.1">
    <property type="nucleotide sequence ID" value="NZ_JAJEWP010000003.1"/>
</dbReference>
<protein>
    <submittedName>
        <fullName evidence="1">Uncharacterized protein</fullName>
    </submittedName>
</protein>
<evidence type="ECO:0000313" key="2">
    <source>
        <dbReference type="Proteomes" id="UP001520878"/>
    </source>
</evidence>
<evidence type="ECO:0000313" key="1">
    <source>
        <dbReference type="EMBL" id="MCC2617085.1"/>
    </source>
</evidence>
<comment type="caution">
    <text evidence="1">The sequence shown here is derived from an EMBL/GenBank/DDBJ whole genome shotgun (WGS) entry which is preliminary data.</text>
</comment>
<gene>
    <name evidence="1" type="ORF">LJ739_12605</name>
</gene>
<name>A0ABS8GBB3_9ALTE</name>
<keyword evidence="2" id="KW-1185">Reference proteome</keyword>
<sequence>MLLCLLPALVRADNFAVDRVYHPYVLPYEREVEWRFTSRQNDDGNILTQRFAFGHWVSEYVTVETYIVAARDNSDDFGLEGAEVEVRWMLTEQGKYWADLGVLFEVEKQHDKDIWEFTTGLLIEKEFGPTSLTTNLMVKYEWGQDIDNEIESELRLQYRYRWQPWLQPAVELYAGEDYVGIGPAFMGVHRYEGQKQLKWEVGFIAGLNGDSKDHSLRFALEYEF</sequence>
<proteinExistence type="predicted"/>